<evidence type="ECO:0000256" key="2">
    <source>
        <dbReference type="ARBA" id="ARBA00023172"/>
    </source>
</evidence>
<reference evidence="3" key="1">
    <citation type="submission" date="2018-05" db="EMBL/GenBank/DDBJ databases">
        <authorList>
            <person name="Lanie J.A."/>
            <person name="Ng W.-L."/>
            <person name="Kazmierczak K.M."/>
            <person name="Andrzejewski T.M."/>
            <person name="Davidsen T.M."/>
            <person name="Wayne K.J."/>
            <person name="Tettelin H."/>
            <person name="Glass J.I."/>
            <person name="Rusch D."/>
            <person name="Podicherti R."/>
            <person name="Tsui H.-C.T."/>
            <person name="Winkler M.E."/>
        </authorList>
    </citation>
    <scope>NUCLEOTIDE SEQUENCE</scope>
</reference>
<dbReference type="EMBL" id="UINC01192631">
    <property type="protein sequence ID" value="SVE07873.1"/>
    <property type="molecule type" value="Genomic_DNA"/>
</dbReference>
<dbReference type="AlphaFoldDB" id="A0A383AJV9"/>
<feature type="non-terminal residue" evidence="3">
    <location>
        <position position="1"/>
    </location>
</feature>
<keyword evidence="2" id="KW-0233">DNA recombination</keyword>
<dbReference type="PANTHER" id="PTHR30563:SF0">
    <property type="entry name" value="DNA RECOMBINATION PROTEIN RMUC"/>
    <property type="match status" value="1"/>
</dbReference>
<dbReference type="PANTHER" id="PTHR30563">
    <property type="entry name" value="DNA RECOMBINATION PROTEIN RMUC"/>
    <property type="match status" value="1"/>
</dbReference>
<protein>
    <recommendedName>
        <fullName evidence="4">DNA recombination protein RmuC</fullName>
    </recommendedName>
</protein>
<proteinExistence type="predicted"/>
<keyword evidence="1" id="KW-0175">Coiled coil</keyword>
<organism evidence="3">
    <name type="scientific">marine metagenome</name>
    <dbReference type="NCBI Taxonomy" id="408172"/>
    <lineage>
        <taxon>unclassified sequences</taxon>
        <taxon>metagenomes</taxon>
        <taxon>ecological metagenomes</taxon>
    </lineage>
</organism>
<evidence type="ECO:0000313" key="3">
    <source>
        <dbReference type="EMBL" id="SVE07873.1"/>
    </source>
</evidence>
<sequence>HVQALGSKQYWEHLGDSHDYVVMFMGDTAYSAAYQWDPSLWEYAAKKRVLISTPITLIALLQNASLWWQQERITKNAAQISDLGKLLYDRLCTFSGHFTNISTGLNKAITSYNEVVASLDRRLFVTARKFQGLGVRPEKTLQSPPAIDTLPTPVSAPEFHEIISEEEPSDD</sequence>
<gene>
    <name evidence="3" type="ORF">METZ01_LOCUS460727</name>
</gene>
<evidence type="ECO:0000256" key="1">
    <source>
        <dbReference type="ARBA" id="ARBA00023054"/>
    </source>
</evidence>
<accession>A0A383AJV9</accession>
<evidence type="ECO:0008006" key="4">
    <source>
        <dbReference type="Google" id="ProtNLM"/>
    </source>
</evidence>
<dbReference type="Pfam" id="PF02646">
    <property type="entry name" value="RmuC"/>
    <property type="match status" value="1"/>
</dbReference>
<dbReference type="InterPro" id="IPR003798">
    <property type="entry name" value="DNA_recombination_RmuC"/>
</dbReference>
<dbReference type="GO" id="GO:0006310">
    <property type="term" value="P:DNA recombination"/>
    <property type="evidence" value="ECO:0007669"/>
    <property type="project" value="UniProtKB-KW"/>
</dbReference>
<name>A0A383AJV9_9ZZZZ</name>